<sequence length="701" mass="72236">MHQRFLRGALVAALLTPLALVLSPAPAAAQPWRPTPTLSWNTHLGGGTLPDGGVEANNADRIEDVVVAPDGDVIVTGWTNSSSFPANAGLPLASGSNRDVFVARFSLDGRTLEWARVFGGSADDMGTALAVTATGEVFVVGSTQSTSINIAPDAAAPLATRYDNHVGRTDAFVARLQADGELDYFMYLGSALDDEARDIVLSRDGRLAYVVGKTGRDDSVISGSADVPFPPNNELSNDRLRAFEAFVSQVDVSVEGDPVVLWTRILKSSENDIAYSVDVQGDAIYVGGVVGDAFVRDSTTTIVRADFARGEDDGFVARLESDAGITWFRHVGGSGDDEVRSVLARPGPDGGVTVVGNTDSESSPVPGSGTDVFALRLSQDGFPVGGGLRVSTTGTGSEQTQGHAVLDPSGNVYIGGRTSSLSGFAFNAFDTTLASGSGNVRDAFIAMVDSEVQEVVFASYVGGAATEDEWVQGIGIGPEGQLVFGGFSNAANWFTTVSGYDLTANGGTDGFLLSAVVDSSAPTAGTVSARLSNGTLTASWTEFSDAESPVTYEWGIGVVPTETSERAFEFVGRSRSITLNDFWPTHEGPFFVIVRGTNASGRSITAASSPFVAPPPPPDAGTDGGTGDGGTGDGGTQDGGTSDGGVDAGTGDGGSGDEDDRSPLGWSCASSGGSGSLALTGLLVMLALLAMRRQRSSEPRE</sequence>
<gene>
    <name evidence="3" type="ORF">HG543_33180</name>
</gene>
<comment type="caution">
    <text evidence="3">The sequence shown here is derived from an EMBL/GenBank/DDBJ whole genome shotgun (WGS) entry which is preliminary data.</text>
</comment>
<feature type="chain" id="PRO_5032579012" description="Fibronectin type-III domain-containing protein" evidence="2">
    <location>
        <begin position="30"/>
        <end position="701"/>
    </location>
</feature>
<dbReference type="Proteomes" id="UP000518300">
    <property type="component" value="Unassembled WGS sequence"/>
</dbReference>
<evidence type="ECO:0000313" key="4">
    <source>
        <dbReference type="Proteomes" id="UP000518300"/>
    </source>
</evidence>
<feature type="signal peptide" evidence="2">
    <location>
        <begin position="1"/>
        <end position="29"/>
    </location>
</feature>
<dbReference type="PANTHER" id="PTHR35580">
    <property type="entry name" value="CELL SURFACE GLYCOPROTEIN (S-LAYER PROTEIN)-LIKE PROTEIN"/>
    <property type="match status" value="1"/>
</dbReference>
<dbReference type="RefSeq" id="WP_169348923.1">
    <property type="nucleotide sequence ID" value="NZ_JABBJJ010000199.1"/>
</dbReference>
<feature type="region of interest" description="Disordered" evidence="1">
    <location>
        <begin position="605"/>
        <end position="674"/>
    </location>
</feature>
<proteinExistence type="predicted"/>
<reference evidence="3 4" key="1">
    <citation type="submission" date="2020-04" db="EMBL/GenBank/DDBJ databases">
        <title>Draft genome of Pyxidicoccus fallax type strain.</title>
        <authorList>
            <person name="Whitworth D.E."/>
        </authorList>
    </citation>
    <scope>NUCLEOTIDE SEQUENCE [LARGE SCALE GENOMIC DNA]</scope>
    <source>
        <strain evidence="3 4">DSM 14698</strain>
    </source>
</reference>
<dbReference type="InterPro" id="IPR052918">
    <property type="entry name" value="Motility_Chemotaxis_Reg"/>
</dbReference>
<feature type="compositionally biased region" description="Low complexity" evidence="1">
    <location>
        <begin position="664"/>
        <end position="674"/>
    </location>
</feature>
<name>A0A848LPX3_9BACT</name>
<dbReference type="EMBL" id="JABBJJ010000199">
    <property type="protein sequence ID" value="NMO19692.1"/>
    <property type="molecule type" value="Genomic_DNA"/>
</dbReference>
<accession>A0A848LPX3</accession>
<dbReference type="AlphaFoldDB" id="A0A848LPX3"/>
<evidence type="ECO:0008006" key="5">
    <source>
        <dbReference type="Google" id="ProtNLM"/>
    </source>
</evidence>
<organism evidence="3 4">
    <name type="scientific">Pyxidicoccus fallax</name>
    <dbReference type="NCBI Taxonomy" id="394095"/>
    <lineage>
        <taxon>Bacteria</taxon>
        <taxon>Pseudomonadati</taxon>
        <taxon>Myxococcota</taxon>
        <taxon>Myxococcia</taxon>
        <taxon>Myxococcales</taxon>
        <taxon>Cystobacterineae</taxon>
        <taxon>Myxococcaceae</taxon>
        <taxon>Pyxidicoccus</taxon>
    </lineage>
</organism>
<keyword evidence="4" id="KW-1185">Reference proteome</keyword>
<feature type="compositionally biased region" description="Gly residues" evidence="1">
    <location>
        <begin position="622"/>
        <end position="654"/>
    </location>
</feature>
<evidence type="ECO:0000313" key="3">
    <source>
        <dbReference type="EMBL" id="NMO19692.1"/>
    </source>
</evidence>
<evidence type="ECO:0000256" key="1">
    <source>
        <dbReference type="SAM" id="MobiDB-lite"/>
    </source>
</evidence>
<dbReference type="PANTHER" id="PTHR35580:SF1">
    <property type="entry name" value="PHYTASE-LIKE DOMAIN-CONTAINING PROTEIN"/>
    <property type="match status" value="1"/>
</dbReference>
<protein>
    <recommendedName>
        <fullName evidence="5">Fibronectin type-III domain-containing protein</fullName>
    </recommendedName>
</protein>
<keyword evidence="2" id="KW-0732">Signal</keyword>
<evidence type="ECO:0000256" key="2">
    <source>
        <dbReference type="SAM" id="SignalP"/>
    </source>
</evidence>